<organism evidence="1 2">
    <name type="scientific">Hydrobacter penzbergensis</name>
    <dbReference type="NCBI Taxonomy" id="1235997"/>
    <lineage>
        <taxon>Bacteria</taxon>
        <taxon>Pseudomonadati</taxon>
        <taxon>Bacteroidota</taxon>
        <taxon>Chitinophagia</taxon>
        <taxon>Chitinophagales</taxon>
        <taxon>Chitinophagaceae</taxon>
        <taxon>Hydrobacter</taxon>
    </lineage>
</organism>
<dbReference type="RefSeq" id="WP_092725330.1">
    <property type="nucleotide sequence ID" value="NZ_FNNO01000013.1"/>
</dbReference>
<proteinExistence type="predicted"/>
<protein>
    <recommendedName>
        <fullName evidence="3">DUF4397 domain-containing protein</fullName>
    </recommendedName>
</protein>
<evidence type="ECO:0000313" key="2">
    <source>
        <dbReference type="Proteomes" id="UP000198711"/>
    </source>
</evidence>
<gene>
    <name evidence="1" type="ORF">SAMN05444410_1138</name>
</gene>
<dbReference type="Proteomes" id="UP000198711">
    <property type="component" value="Unassembled WGS sequence"/>
</dbReference>
<evidence type="ECO:0008006" key="3">
    <source>
        <dbReference type="Google" id="ProtNLM"/>
    </source>
</evidence>
<accession>A0A8X8IGR7</accession>
<keyword evidence="2" id="KW-1185">Reference proteome</keyword>
<evidence type="ECO:0000313" key="1">
    <source>
        <dbReference type="EMBL" id="SDX30706.1"/>
    </source>
</evidence>
<dbReference type="PROSITE" id="PS51257">
    <property type="entry name" value="PROKAR_LIPOPROTEIN"/>
    <property type="match status" value="1"/>
</dbReference>
<reference evidence="1 2" key="1">
    <citation type="submission" date="2016-10" db="EMBL/GenBank/DDBJ databases">
        <authorList>
            <person name="Varghese N."/>
            <person name="Submissions S."/>
        </authorList>
    </citation>
    <scope>NUCLEOTIDE SEQUENCE [LARGE SCALE GENOMIC DNA]</scope>
    <source>
        <strain evidence="1 2">DSM 25353</strain>
    </source>
</reference>
<dbReference type="EMBL" id="FNNO01000013">
    <property type="protein sequence ID" value="SDX30706.1"/>
    <property type="molecule type" value="Genomic_DNA"/>
</dbReference>
<sequence>MKNFSFSRIYLPIVTLFVIGMTASSCTKSLNNHDTAQTALLMAFNLAPDKPAAGFLLSGNSLTYNPLPFAGYTGAYVNIYSGTRTVVAYDFSNNTNIDTATRTFSPRRYYSMFLTGIGGKYKNELVVDCYQPNTSVISGIKRFTSVFVPISIRT</sequence>
<dbReference type="AlphaFoldDB" id="A0A8X8IGR7"/>
<comment type="caution">
    <text evidence="1">The sequence shown here is derived from an EMBL/GenBank/DDBJ whole genome shotgun (WGS) entry which is preliminary data.</text>
</comment>
<name>A0A8X8IGR7_9BACT</name>